<protein>
    <submittedName>
        <fullName evidence="2">Uncharacterized protein</fullName>
    </submittedName>
</protein>
<evidence type="ECO:0000313" key="2">
    <source>
        <dbReference type="EMBL" id="BCK52399.1"/>
    </source>
</evidence>
<name>A0A7G1KE57_9NOCA</name>
<feature type="compositionally biased region" description="Polar residues" evidence="1">
    <location>
        <begin position="228"/>
        <end position="246"/>
    </location>
</feature>
<accession>A0A7G1KE57</accession>
<organism evidence="2 3">
    <name type="scientific">Nocardia wallacei</name>
    <dbReference type="NCBI Taxonomy" id="480035"/>
    <lineage>
        <taxon>Bacteria</taxon>
        <taxon>Bacillati</taxon>
        <taxon>Actinomycetota</taxon>
        <taxon>Actinomycetes</taxon>
        <taxon>Mycobacteriales</taxon>
        <taxon>Nocardiaceae</taxon>
        <taxon>Nocardia</taxon>
    </lineage>
</organism>
<sequence length="638" mass="66056">MSRPALTISQVEQWNPGVLGTDAGTFGSVIAKGGELLQSMLTTQDDLAESWKGAGADAAARRVVNENTAGSHILGKIDIIKSAYTAQQAALTDAKALVVNKRNLFRDVRGFDVYDDGTVTAETKRRQLEAAGKDRGDVVAASLQLGYEAAQCHVEMVSALQNADNAATAAKTAIDTAKTELGRLALLEAPSKQIRTMFPGLLHPETARPEELPPIVGEALKLEEGIPTTVTNPDGSTKTITPNPDGTVTVATSVQQPDGSTITTETTGNKPPVTTVTSTRTDGSGIVDMTVTGPDGKPQKFEKVAETGGKATTFAVNPDGSRGNKVSESYPQNGGIVTDRYGADGVIDRQWERPDGFRAFEQYVPGPDGNPTLVGTGNSAGMNSVLNQDGTITTTDSDGQTAITRQHPDGRIVTQFPDGSMMQYDPNAAPPHTPQPTVWDTTKAWTGTQWNSLLDSTADNVEQHPLAAGFSGATAAGGEFASRGSGLMAEQAQRAMADSQASQIRALQLLDSGAPGAGQAFVGAMDSATDANARAGVSQLLKSDGKVLSGWPLGAVVNSYVSWEDWHYHNKPLDEAAANAAGSTVGGSAGAWAGAGLGAAACWWATPIGQAFCAGAGAGLLGFGGGAFGGWAAEQPFK</sequence>
<feature type="region of interest" description="Disordered" evidence="1">
    <location>
        <begin position="258"/>
        <end position="283"/>
    </location>
</feature>
<feature type="compositionally biased region" description="Polar residues" evidence="1">
    <location>
        <begin position="258"/>
        <end position="282"/>
    </location>
</feature>
<dbReference type="RefSeq" id="WP_187686131.1">
    <property type="nucleotide sequence ID" value="NZ_AP023396.1"/>
</dbReference>
<dbReference type="AlphaFoldDB" id="A0A7G1KE57"/>
<reference evidence="2 3" key="1">
    <citation type="submission" date="2020-08" db="EMBL/GenBank/DDBJ databases">
        <title>Genome Sequencing of Nocardia wallacei strain FMUON74 and assembly.</title>
        <authorList>
            <person name="Toyokawa M."/>
            <person name="Uesaka K."/>
        </authorList>
    </citation>
    <scope>NUCLEOTIDE SEQUENCE [LARGE SCALE GENOMIC DNA]</scope>
    <source>
        <strain evidence="2 3">FMUON74</strain>
    </source>
</reference>
<keyword evidence="3" id="KW-1185">Reference proteome</keyword>
<evidence type="ECO:0000313" key="3">
    <source>
        <dbReference type="Proteomes" id="UP000516173"/>
    </source>
</evidence>
<dbReference type="EMBL" id="AP023396">
    <property type="protein sequence ID" value="BCK52399.1"/>
    <property type="molecule type" value="Genomic_DNA"/>
</dbReference>
<gene>
    <name evidence="2" type="ORF">NWFMUON74_01710</name>
</gene>
<evidence type="ECO:0000256" key="1">
    <source>
        <dbReference type="SAM" id="MobiDB-lite"/>
    </source>
</evidence>
<proteinExistence type="predicted"/>
<dbReference type="KEGG" id="nwl:NWFMUON74_01710"/>
<dbReference type="GeneID" id="80344803"/>
<dbReference type="Proteomes" id="UP000516173">
    <property type="component" value="Chromosome"/>
</dbReference>
<feature type="region of interest" description="Disordered" evidence="1">
    <location>
        <begin position="227"/>
        <end position="246"/>
    </location>
</feature>
<feature type="region of interest" description="Disordered" evidence="1">
    <location>
        <begin position="316"/>
        <end position="337"/>
    </location>
</feature>